<dbReference type="SUPFAM" id="SSF103473">
    <property type="entry name" value="MFS general substrate transporter"/>
    <property type="match status" value="1"/>
</dbReference>
<accession>A0A5A7S894</accession>
<dbReference type="OrthoDB" id="3811961at2"/>
<dbReference type="Pfam" id="PF07690">
    <property type="entry name" value="MFS_1"/>
    <property type="match status" value="1"/>
</dbReference>
<dbReference type="Gene3D" id="1.20.1250.20">
    <property type="entry name" value="MFS general substrate transporter like domains"/>
    <property type="match status" value="1"/>
</dbReference>
<feature type="transmembrane region" description="Helical" evidence="6">
    <location>
        <begin position="255"/>
        <end position="276"/>
    </location>
</feature>
<dbReference type="CDD" id="cd06173">
    <property type="entry name" value="MFS_MefA_like"/>
    <property type="match status" value="1"/>
</dbReference>
<evidence type="ECO:0000313" key="8">
    <source>
        <dbReference type="Proteomes" id="UP000322244"/>
    </source>
</evidence>
<evidence type="ECO:0000256" key="2">
    <source>
        <dbReference type="ARBA" id="ARBA00022475"/>
    </source>
</evidence>
<evidence type="ECO:0000256" key="4">
    <source>
        <dbReference type="ARBA" id="ARBA00022989"/>
    </source>
</evidence>
<sequence>MLGAKSLGRQFGWLWSAYAVSTYGSYLALDAFALVAIYTLDAGPLAVSMLAAAGLAVGAVVALPLGPWVEFRRKRPVMIAMDLVRFVALLSVVATYAMGLLTFLQLLMVSVIVATADIAFRSASGAYLKSLVRPDDLLIANGRFESTMWTATAIGPPLGGVLIGVFGPATTVLANAASFLLSAVGLRAITATEPAPALRDAGRLRVADLLDGWRYILNHPALRPLFFNTVAVNSLIMATAPLLAVLMLGDLGFAPWQYGLAFGGPCIGGLVGSRLASGLVARFGRDRVTRVSGTFRALWSIGLVFIGPGVGGLILVIVVELALITSIGVFNPVYSTYRLEQTDNDRIARMLSAWSITANLMKAATTAIWGVLAAFTTPRIAIGIAGLLLLATPLLLARRSKSEDTKNGKESESLLSTFNL</sequence>
<dbReference type="InterPro" id="IPR036259">
    <property type="entry name" value="MFS_trans_sf"/>
</dbReference>
<keyword evidence="8" id="KW-1185">Reference proteome</keyword>
<keyword evidence="4 6" id="KW-1133">Transmembrane helix</keyword>
<evidence type="ECO:0000313" key="7">
    <source>
        <dbReference type="EMBL" id="KAA0022146.1"/>
    </source>
</evidence>
<name>A0A5A7S894_9NOCA</name>
<dbReference type="RefSeq" id="WP_149430907.1">
    <property type="nucleotide sequence ID" value="NZ_VLNY01000006.1"/>
</dbReference>
<proteinExistence type="predicted"/>
<comment type="caution">
    <text evidence="7">The sequence shown here is derived from an EMBL/GenBank/DDBJ whole genome shotgun (WGS) entry which is preliminary data.</text>
</comment>
<dbReference type="AlphaFoldDB" id="A0A5A7S894"/>
<protein>
    <submittedName>
        <fullName evidence="7">MFS transporter</fullName>
    </submittedName>
</protein>
<keyword evidence="5 6" id="KW-0472">Membrane</keyword>
<reference evidence="7 8" key="1">
    <citation type="submission" date="2019-07" db="EMBL/GenBank/DDBJ databases">
        <title>Rhodococcus cavernicolus sp. nov., isolated from a cave.</title>
        <authorList>
            <person name="Lee S.D."/>
        </authorList>
    </citation>
    <scope>NUCLEOTIDE SEQUENCE [LARGE SCALE GENOMIC DNA]</scope>
    <source>
        <strain evidence="7 8">C1-24</strain>
    </source>
</reference>
<feature type="transmembrane region" description="Helical" evidence="6">
    <location>
        <begin position="225"/>
        <end position="249"/>
    </location>
</feature>
<dbReference type="Proteomes" id="UP000322244">
    <property type="component" value="Unassembled WGS sequence"/>
</dbReference>
<dbReference type="GO" id="GO:0022857">
    <property type="term" value="F:transmembrane transporter activity"/>
    <property type="evidence" value="ECO:0007669"/>
    <property type="project" value="InterPro"/>
</dbReference>
<keyword evidence="2" id="KW-1003">Cell membrane</keyword>
<gene>
    <name evidence="7" type="ORF">FOY51_14175</name>
</gene>
<keyword evidence="3 6" id="KW-0812">Transmembrane</keyword>
<dbReference type="PANTHER" id="PTHR23513:SF6">
    <property type="entry name" value="MAJOR FACILITATOR SUPERFAMILY ASSOCIATED DOMAIN-CONTAINING PROTEIN"/>
    <property type="match status" value="1"/>
</dbReference>
<feature type="transmembrane region" description="Helical" evidence="6">
    <location>
        <begin position="12"/>
        <end position="39"/>
    </location>
</feature>
<evidence type="ECO:0000256" key="6">
    <source>
        <dbReference type="SAM" id="Phobius"/>
    </source>
</evidence>
<dbReference type="EMBL" id="VLNY01000006">
    <property type="protein sequence ID" value="KAA0022146.1"/>
    <property type="molecule type" value="Genomic_DNA"/>
</dbReference>
<evidence type="ECO:0000256" key="3">
    <source>
        <dbReference type="ARBA" id="ARBA00022692"/>
    </source>
</evidence>
<evidence type="ECO:0000256" key="1">
    <source>
        <dbReference type="ARBA" id="ARBA00004651"/>
    </source>
</evidence>
<organism evidence="7 8">
    <name type="scientific">Antrihabitans cavernicola</name>
    <dbReference type="NCBI Taxonomy" id="2495913"/>
    <lineage>
        <taxon>Bacteria</taxon>
        <taxon>Bacillati</taxon>
        <taxon>Actinomycetota</taxon>
        <taxon>Actinomycetes</taxon>
        <taxon>Mycobacteriales</taxon>
        <taxon>Nocardiaceae</taxon>
        <taxon>Antrihabitans</taxon>
    </lineage>
</organism>
<evidence type="ECO:0000256" key="5">
    <source>
        <dbReference type="ARBA" id="ARBA00023136"/>
    </source>
</evidence>
<feature type="transmembrane region" description="Helical" evidence="6">
    <location>
        <begin position="45"/>
        <end position="65"/>
    </location>
</feature>
<dbReference type="PANTHER" id="PTHR23513">
    <property type="entry name" value="INTEGRAL MEMBRANE EFFLUX PROTEIN-RELATED"/>
    <property type="match status" value="1"/>
</dbReference>
<dbReference type="GO" id="GO:0005886">
    <property type="term" value="C:plasma membrane"/>
    <property type="evidence" value="ECO:0007669"/>
    <property type="project" value="UniProtKB-SubCell"/>
</dbReference>
<comment type="subcellular location">
    <subcellularLocation>
        <location evidence="1">Cell membrane</location>
        <topology evidence="1">Multi-pass membrane protein</topology>
    </subcellularLocation>
</comment>
<feature type="transmembrane region" description="Helical" evidence="6">
    <location>
        <begin position="380"/>
        <end position="397"/>
    </location>
</feature>
<dbReference type="InterPro" id="IPR011701">
    <property type="entry name" value="MFS"/>
</dbReference>